<feature type="modified residue" description="4-aspartylphosphate" evidence="8">
    <location>
        <position position="59"/>
    </location>
</feature>
<dbReference type="GO" id="GO:0006355">
    <property type="term" value="P:regulation of DNA-templated transcription"/>
    <property type="evidence" value="ECO:0007669"/>
    <property type="project" value="InterPro"/>
</dbReference>
<dbReference type="GO" id="GO:0000160">
    <property type="term" value="P:phosphorelay signal transduction system"/>
    <property type="evidence" value="ECO:0007669"/>
    <property type="project" value="UniProtKB-KW"/>
</dbReference>
<evidence type="ECO:0000259" key="9">
    <source>
        <dbReference type="PROSITE" id="PS50045"/>
    </source>
</evidence>
<dbReference type="FunFam" id="3.40.50.2300:FF:000018">
    <property type="entry name" value="DNA-binding transcriptional regulator NtrC"/>
    <property type="match status" value="1"/>
</dbReference>
<evidence type="ECO:0000256" key="5">
    <source>
        <dbReference type="ARBA" id="ARBA00023015"/>
    </source>
</evidence>
<dbReference type="GO" id="GO:0043565">
    <property type="term" value="F:sequence-specific DNA binding"/>
    <property type="evidence" value="ECO:0007669"/>
    <property type="project" value="InterPro"/>
</dbReference>
<dbReference type="SUPFAM" id="SSF52172">
    <property type="entry name" value="CheY-like"/>
    <property type="match status" value="1"/>
</dbReference>
<accession>A0A150SR25</accession>
<organism evidence="11 12">
    <name type="scientific">Sorangium cellulosum</name>
    <name type="common">Polyangium cellulosum</name>
    <dbReference type="NCBI Taxonomy" id="56"/>
    <lineage>
        <taxon>Bacteria</taxon>
        <taxon>Pseudomonadati</taxon>
        <taxon>Myxococcota</taxon>
        <taxon>Polyangia</taxon>
        <taxon>Polyangiales</taxon>
        <taxon>Polyangiaceae</taxon>
        <taxon>Sorangium</taxon>
    </lineage>
</organism>
<dbReference type="InterPro" id="IPR058031">
    <property type="entry name" value="AAA_lid_NorR"/>
</dbReference>
<dbReference type="Gene3D" id="3.40.50.2300">
    <property type="match status" value="1"/>
</dbReference>
<dbReference type="InterPro" id="IPR002078">
    <property type="entry name" value="Sigma_54_int"/>
</dbReference>
<dbReference type="Pfam" id="PF02954">
    <property type="entry name" value="HTH_8"/>
    <property type="match status" value="1"/>
</dbReference>
<evidence type="ECO:0000256" key="2">
    <source>
        <dbReference type="ARBA" id="ARBA00022741"/>
    </source>
</evidence>
<evidence type="ECO:0000256" key="8">
    <source>
        <dbReference type="PROSITE-ProRule" id="PRU00169"/>
    </source>
</evidence>
<dbReference type="PROSITE" id="PS00676">
    <property type="entry name" value="SIGMA54_INTERACT_2"/>
    <property type="match status" value="1"/>
</dbReference>
<evidence type="ECO:0000256" key="1">
    <source>
        <dbReference type="ARBA" id="ARBA00022553"/>
    </source>
</evidence>
<gene>
    <name evidence="11" type="ORF">BE18_11285</name>
</gene>
<dbReference type="SUPFAM" id="SSF46689">
    <property type="entry name" value="Homeodomain-like"/>
    <property type="match status" value="1"/>
</dbReference>
<dbReference type="FunFam" id="3.40.50.300:FF:000006">
    <property type="entry name" value="DNA-binding transcriptional regulator NtrC"/>
    <property type="match status" value="1"/>
</dbReference>
<comment type="caution">
    <text evidence="11">The sequence shown here is derived from an EMBL/GenBank/DDBJ whole genome shotgun (WGS) entry which is preliminary data.</text>
</comment>
<dbReference type="Gene3D" id="1.10.8.60">
    <property type="match status" value="1"/>
</dbReference>
<keyword evidence="7" id="KW-0804">Transcription</keyword>
<keyword evidence="4" id="KW-0902">Two-component regulatory system</keyword>
<feature type="domain" description="Response regulatory" evidence="10">
    <location>
        <begin position="10"/>
        <end position="124"/>
    </location>
</feature>
<dbReference type="Proteomes" id="UP000075515">
    <property type="component" value="Unassembled WGS sequence"/>
</dbReference>
<reference evidence="11 12" key="1">
    <citation type="submission" date="2014-02" db="EMBL/GenBank/DDBJ databases">
        <title>The small core and large imbalanced accessory genome model reveals a collaborative survival strategy of Sorangium cellulosum strains in nature.</title>
        <authorList>
            <person name="Han K."/>
            <person name="Peng R."/>
            <person name="Blom J."/>
            <person name="Li Y.-Z."/>
        </authorList>
    </citation>
    <scope>NUCLEOTIDE SEQUENCE [LARGE SCALE GENOMIC DNA]</scope>
    <source>
        <strain evidence="11 12">So0149</strain>
    </source>
</reference>
<dbReference type="InterPro" id="IPR027417">
    <property type="entry name" value="P-loop_NTPase"/>
</dbReference>
<dbReference type="SMART" id="SM00448">
    <property type="entry name" value="REC"/>
    <property type="match status" value="1"/>
</dbReference>
<dbReference type="InterPro" id="IPR002197">
    <property type="entry name" value="HTH_Fis"/>
</dbReference>
<dbReference type="InterPro" id="IPR003593">
    <property type="entry name" value="AAA+_ATPase"/>
</dbReference>
<dbReference type="PROSITE" id="PS00688">
    <property type="entry name" value="SIGMA54_INTERACT_3"/>
    <property type="match status" value="1"/>
</dbReference>
<keyword evidence="6" id="KW-0238">DNA-binding</keyword>
<dbReference type="EMBL" id="JEMC01001713">
    <property type="protein sequence ID" value="KYF94738.1"/>
    <property type="molecule type" value="Genomic_DNA"/>
</dbReference>
<keyword evidence="1 8" id="KW-0597">Phosphoprotein</keyword>
<dbReference type="PRINTS" id="PR01590">
    <property type="entry name" value="HTHFIS"/>
</dbReference>
<dbReference type="Pfam" id="PF00072">
    <property type="entry name" value="Response_reg"/>
    <property type="match status" value="1"/>
</dbReference>
<dbReference type="InterPro" id="IPR011006">
    <property type="entry name" value="CheY-like_superfamily"/>
</dbReference>
<protein>
    <submittedName>
        <fullName evidence="11">Transcriptional regulator</fullName>
    </submittedName>
</protein>
<keyword evidence="3" id="KW-0067">ATP-binding</keyword>
<proteinExistence type="predicted"/>
<dbReference type="InterPro" id="IPR025944">
    <property type="entry name" value="Sigma_54_int_dom_CS"/>
</dbReference>
<dbReference type="AlphaFoldDB" id="A0A150SR25"/>
<dbReference type="SMART" id="SM00382">
    <property type="entry name" value="AAA"/>
    <property type="match status" value="1"/>
</dbReference>
<dbReference type="Gene3D" id="1.10.10.60">
    <property type="entry name" value="Homeodomain-like"/>
    <property type="match status" value="1"/>
</dbReference>
<dbReference type="PANTHER" id="PTHR32071">
    <property type="entry name" value="TRANSCRIPTIONAL REGULATORY PROTEIN"/>
    <property type="match status" value="1"/>
</dbReference>
<keyword evidence="2" id="KW-0547">Nucleotide-binding</keyword>
<dbReference type="PROSITE" id="PS50045">
    <property type="entry name" value="SIGMA54_INTERACT_4"/>
    <property type="match status" value="1"/>
</dbReference>
<dbReference type="PROSITE" id="PS00675">
    <property type="entry name" value="SIGMA54_INTERACT_1"/>
    <property type="match status" value="1"/>
</dbReference>
<evidence type="ECO:0000256" key="7">
    <source>
        <dbReference type="ARBA" id="ARBA00023163"/>
    </source>
</evidence>
<dbReference type="InterPro" id="IPR025662">
    <property type="entry name" value="Sigma_54_int_dom_ATP-bd_1"/>
</dbReference>
<evidence type="ECO:0000256" key="4">
    <source>
        <dbReference type="ARBA" id="ARBA00023012"/>
    </source>
</evidence>
<name>A0A150SR25_SORCE</name>
<dbReference type="Pfam" id="PF25601">
    <property type="entry name" value="AAA_lid_14"/>
    <property type="match status" value="1"/>
</dbReference>
<evidence type="ECO:0000313" key="11">
    <source>
        <dbReference type="EMBL" id="KYF94738.1"/>
    </source>
</evidence>
<dbReference type="GO" id="GO:0005524">
    <property type="term" value="F:ATP binding"/>
    <property type="evidence" value="ECO:0007669"/>
    <property type="project" value="UniProtKB-KW"/>
</dbReference>
<dbReference type="SUPFAM" id="SSF52540">
    <property type="entry name" value="P-loop containing nucleoside triphosphate hydrolases"/>
    <property type="match status" value="1"/>
</dbReference>
<feature type="domain" description="Sigma-54 factor interaction" evidence="9">
    <location>
        <begin position="151"/>
        <end position="380"/>
    </location>
</feature>
<keyword evidence="5" id="KW-0805">Transcription regulation</keyword>
<dbReference type="InterPro" id="IPR009057">
    <property type="entry name" value="Homeodomain-like_sf"/>
</dbReference>
<evidence type="ECO:0000256" key="6">
    <source>
        <dbReference type="ARBA" id="ARBA00023125"/>
    </source>
</evidence>
<dbReference type="InterPro" id="IPR001789">
    <property type="entry name" value="Sig_transdc_resp-reg_receiver"/>
</dbReference>
<dbReference type="PROSITE" id="PS50110">
    <property type="entry name" value="RESPONSE_REGULATORY"/>
    <property type="match status" value="1"/>
</dbReference>
<dbReference type="Pfam" id="PF00158">
    <property type="entry name" value="Sigma54_activat"/>
    <property type="match status" value="1"/>
</dbReference>
<sequence>MNAEKRQGARVLVVDDEASARSGLEKLLRQEGYAVDAAADGAAALEVAAERPPDVVVTDLKMPRMDGVTLLGKLREQDPALPVIVVTAFGDVSSAVQAMRAGAEDYLTKPVDFDALLVSLERALERSALRAEAENLRRQLREREGEGVEGLIGASPAMQKVYRMARQVAGARATVLITGESGTGKGELARAIHAKGPRARAPFVTLHCAALAESLLESELFGHERGAFTGADKRRIGRFEQAHGGTLFLDEVGEIAPSTQVKLLRVLQERMFERVGGNDTVSVDVRLIAATNRDLAAAVQEGRFREDLYYRLNVVHIDMPPLRVRDTDVLLLANHFLRRFAAENHRKIEGFTDAARAKLVAHRWPGNVRELENAIERAVVLCDETRIDAEHLPIDAAPVAKGALRIPGATMAEIERYAILSTLEATNGSTTRAAELLDISIRTIQYRLHEYGMTAKAKKSQAAE</sequence>
<evidence type="ECO:0000256" key="3">
    <source>
        <dbReference type="ARBA" id="ARBA00022840"/>
    </source>
</evidence>
<dbReference type="CDD" id="cd00009">
    <property type="entry name" value="AAA"/>
    <property type="match status" value="1"/>
</dbReference>
<dbReference type="Gene3D" id="3.40.50.300">
    <property type="entry name" value="P-loop containing nucleotide triphosphate hydrolases"/>
    <property type="match status" value="1"/>
</dbReference>
<evidence type="ECO:0000313" key="12">
    <source>
        <dbReference type="Proteomes" id="UP000075515"/>
    </source>
</evidence>
<dbReference type="InterPro" id="IPR025943">
    <property type="entry name" value="Sigma_54_int_dom_ATP-bd_2"/>
</dbReference>
<evidence type="ECO:0000259" key="10">
    <source>
        <dbReference type="PROSITE" id="PS50110"/>
    </source>
</evidence>